<dbReference type="InterPro" id="IPR027417">
    <property type="entry name" value="P-loop_NTPase"/>
</dbReference>
<proteinExistence type="inferred from homology"/>
<keyword evidence="2" id="KW-0547">Nucleotide-binding</keyword>
<keyword evidence="4" id="KW-0449">Lipoprotein</keyword>
<dbReference type="PROSITE" id="PS51420">
    <property type="entry name" value="RHO"/>
    <property type="match status" value="1"/>
</dbReference>
<feature type="compositionally biased region" description="Low complexity" evidence="5">
    <location>
        <begin position="271"/>
        <end position="301"/>
    </location>
</feature>
<dbReference type="InterPro" id="IPR001806">
    <property type="entry name" value="Small_GTPase"/>
</dbReference>
<dbReference type="AlphaFoldDB" id="A0A9P7DDB3"/>
<evidence type="ECO:0000313" key="7">
    <source>
        <dbReference type="Proteomes" id="UP000719766"/>
    </source>
</evidence>
<dbReference type="Pfam" id="PF00071">
    <property type="entry name" value="Ras"/>
    <property type="match status" value="1"/>
</dbReference>
<protein>
    <submittedName>
        <fullName evidence="6">P-loop containing nucleoside triphosphate hydrolase protein</fullName>
    </submittedName>
</protein>
<accession>A0A9P7DDB3</accession>
<feature type="region of interest" description="Disordered" evidence="5">
    <location>
        <begin position="375"/>
        <end position="404"/>
    </location>
</feature>
<dbReference type="SMART" id="SM00173">
    <property type="entry name" value="RAS"/>
    <property type="match status" value="1"/>
</dbReference>
<comment type="caution">
    <text evidence="6">The sequence shown here is derived from an EMBL/GenBank/DDBJ whole genome shotgun (WGS) entry which is preliminary data.</text>
</comment>
<dbReference type="InterPro" id="IPR005225">
    <property type="entry name" value="Small_GTP-bd"/>
</dbReference>
<evidence type="ECO:0000256" key="3">
    <source>
        <dbReference type="ARBA" id="ARBA00023134"/>
    </source>
</evidence>
<comment type="similarity">
    <text evidence="1">Belongs to the small GTPase superfamily. Rab family.</text>
</comment>
<evidence type="ECO:0000256" key="4">
    <source>
        <dbReference type="ARBA" id="ARBA00023289"/>
    </source>
</evidence>
<evidence type="ECO:0000256" key="5">
    <source>
        <dbReference type="SAM" id="MobiDB-lite"/>
    </source>
</evidence>
<keyword evidence="7" id="KW-1185">Reference proteome</keyword>
<dbReference type="PANTHER" id="PTHR47981">
    <property type="entry name" value="RAB FAMILY"/>
    <property type="match status" value="1"/>
</dbReference>
<dbReference type="Proteomes" id="UP000719766">
    <property type="component" value="Unassembled WGS sequence"/>
</dbReference>
<reference evidence="6" key="1">
    <citation type="journal article" date="2020" name="New Phytol.">
        <title>Comparative genomics reveals dynamic genome evolution in host specialist ectomycorrhizal fungi.</title>
        <authorList>
            <person name="Lofgren L.A."/>
            <person name="Nguyen N.H."/>
            <person name="Vilgalys R."/>
            <person name="Ruytinx J."/>
            <person name="Liao H.L."/>
            <person name="Branco S."/>
            <person name="Kuo A."/>
            <person name="LaButti K."/>
            <person name="Lipzen A."/>
            <person name="Andreopoulos W."/>
            <person name="Pangilinan J."/>
            <person name="Riley R."/>
            <person name="Hundley H."/>
            <person name="Na H."/>
            <person name="Barry K."/>
            <person name="Grigoriev I.V."/>
            <person name="Stajich J.E."/>
            <person name="Kennedy P.G."/>
        </authorList>
    </citation>
    <scope>NUCLEOTIDE SEQUENCE</scope>
    <source>
        <strain evidence="6">S12</strain>
    </source>
</reference>
<feature type="region of interest" description="Disordered" evidence="5">
    <location>
        <begin position="239"/>
        <end position="340"/>
    </location>
</feature>
<dbReference type="FunFam" id="3.40.50.300:FF:001447">
    <property type="entry name" value="Ras-related protein Rab-1B"/>
    <property type="match status" value="1"/>
</dbReference>
<dbReference type="PROSITE" id="PS51421">
    <property type="entry name" value="RAS"/>
    <property type="match status" value="1"/>
</dbReference>
<name>A0A9P7DDB3_9AGAM</name>
<dbReference type="PROSITE" id="PS51419">
    <property type="entry name" value="RAB"/>
    <property type="match status" value="1"/>
</dbReference>
<dbReference type="EMBL" id="JABBWE010000058">
    <property type="protein sequence ID" value="KAG1789528.1"/>
    <property type="molecule type" value="Genomic_DNA"/>
</dbReference>
<dbReference type="RefSeq" id="XP_041156588.1">
    <property type="nucleotide sequence ID" value="XM_041298394.1"/>
</dbReference>
<dbReference type="GeneID" id="64592158"/>
<dbReference type="GO" id="GO:0032889">
    <property type="term" value="P:regulation of vacuole fusion, non-autophagic"/>
    <property type="evidence" value="ECO:0007669"/>
    <property type="project" value="TreeGrafter"/>
</dbReference>
<dbReference type="SUPFAM" id="SSF52540">
    <property type="entry name" value="P-loop containing nucleoside triphosphate hydrolases"/>
    <property type="match status" value="1"/>
</dbReference>
<keyword evidence="6" id="KW-0378">Hydrolase</keyword>
<dbReference type="GO" id="GO:0000329">
    <property type="term" value="C:fungal-type vacuole membrane"/>
    <property type="evidence" value="ECO:0007669"/>
    <property type="project" value="TreeGrafter"/>
</dbReference>
<dbReference type="SMART" id="SM00174">
    <property type="entry name" value="RHO"/>
    <property type="match status" value="1"/>
</dbReference>
<feature type="compositionally biased region" description="Polar residues" evidence="5">
    <location>
        <begin position="239"/>
        <end position="262"/>
    </location>
</feature>
<evidence type="ECO:0000313" key="6">
    <source>
        <dbReference type="EMBL" id="KAG1789528.1"/>
    </source>
</evidence>
<dbReference type="OrthoDB" id="9989112at2759"/>
<dbReference type="SMART" id="SM00175">
    <property type="entry name" value="RAB"/>
    <property type="match status" value="1"/>
</dbReference>
<sequence length="404" mass="44096">MRTIKLVVIGASGVGKTSLRGQYISGRFSTGYRATIGADFITKSLPDPKKPTEAISLQIWDTAGQERFSSLSSAFFRGADAVLLMFDVSAPETMHALTKWWEEFKHRAPISDEEVDNFCCVVVGNKMDLLQPGMGVTAEEAKKFVQDLVPISEPEPVEREEGEIVVEDFVSGEDEDIIPEHEHEYEYDADADPSLLAPSARIDIQNHRKPSKSRSPSSTSHANTFLYGTFRSGVTSFHTPSSSLSDVYTSARSSPLPGSQPESPARVRRMTSLSSTTTTTTTTSSSSALTITPSLFTRGQRPPTPPTPPQLDPDPDPDLPLPSSLPDPPDTGPKLFFTSAKTGTGVSDAFEYIAVRVVKKWEYEEAVEARTFHVRDESDGNTVKLGLEDGKRKRNSRGASCCGQ</sequence>
<keyword evidence="4" id="KW-0636">Prenylation</keyword>
<organism evidence="6 7">
    <name type="scientific">Suillus plorans</name>
    <dbReference type="NCBI Taxonomy" id="116603"/>
    <lineage>
        <taxon>Eukaryota</taxon>
        <taxon>Fungi</taxon>
        <taxon>Dikarya</taxon>
        <taxon>Basidiomycota</taxon>
        <taxon>Agaricomycotina</taxon>
        <taxon>Agaricomycetes</taxon>
        <taxon>Agaricomycetidae</taxon>
        <taxon>Boletales</taxon>
        <taxon>Suillineae</taxon>
        <taxon>Suillaceae</taxon>
        <taxon>Suillus</taxon>
    </lineage>
</organism>
<dbReference type="GO" id="GO:0003924">
    <property type="term" value="F:GTPase activity"/>
    <property type="evidence" value="ECO:0007669"/>
    <property type="project" value="InterPro"/>
</dbReference>
<evidence type="ECO:0000256" key="1">
    <source>
        <dbReference type="ARBA" id="ARBA00006270"/>
    </source>
</evidence>
<dbReference type="GO" id="GO:0005770">
    <property type="term" value="C:late endosome"/>
    <property type="evidence" value="ECO:0007669"/>
    <property type="project" value="TreeGrafter"/>
</dbReference>
<dbReference type="NCBIfam" id="TIGR00231">
    <property type="entry name" value="small_GTP"/>
    <property type="match status" value="1"/>
</dbReference>
<dbReference type="GO" id="GO:0005525">
    <property type="term" value="F:GTP binding"/>
    <property type="evidence" value="ECO:0007669"/>
    <property type="project" value="UniProtKB-KW"/>
</dbReference>
<gene>
    <name evidence="6" type="ORF">HD556DRAFT_1243614</name>
</gene>
<dbReference type="PRINTS" id="PR00449">
    <property type="entry name" value="RASTRNSFRMNG"/>
</dbReference>
<feature type="compositionally biased region" description="Pro residues" evidence="5">
    <location>
        <begin position="302"/>
        <end position="331"/>
    </location>
</feature>
<dbReference type="Gene3D" id="3.40.50.300">
    <property type="entry name" value="P-loop containing nucleotide triphosphate hydrolases"/>
    <property type="match status" value="1"/>
</dbReference>
<keyword evidence="3" id="KW-0342">GTP-binding</keyword>
<evidence type="ECO:0000256" key="2">
    <source>
        <dbReference type="ARBA" id="ARBA00022741"/>
    </source>
</evidence>
<dbReference type="PANTHER" id="PTHR47981:SF20">
    <property type="entry name" value="RAS-RELATED PROTEIN RAB-7A"/>
    <property type="match status" value="1"/>
</dbReference>